<dbReference type="HAMAP" id="MF_00669">
    <property type="entry name" value="SspI"/>
    <property type="match status" value="1"/>
</dbReference>
<evidence type="ECO:0000256" key="1">
    <source>
        <dbReference type="ARBA" id="ARBA00022969"/>
    </source>
</evidence>
<reference evidence="3 4" key="1">
    <citation type="submission" date="2018-06" db="EMBL/GenBank/DDBJ databases">
        <title>Paenibacillus montanisoli sp. nov., isolated from mountain area soil.</title>
        <authorList>
            <person name="Wu M."/>
        </authorList>
    </citation>
    <scope>NUCLEOTIDE SEQUENCE [LARGE SCALE GENOMIC DNA]</scope>
    <source>
        <strain evidence="3 4">RA17</strain>
    </source>
</reference>
<comment type="induction">
    <text evidence="2">Expressed only in the forespore compartment of sporulating cells.</text>
</comment>
<keyword evidence="4" id="KW-1185">Reference proteome</keyword>
<keyword evidence="1 2" id="KW-0749">Sporulation</keyword>
<comment type="subcellular location">
    <subcellularLocation>
        <location evidence="2">Spore core</location>
    </subcellularLocation>
</comment>
<accession>A0A328U2G4</accession>
<organism evidence="3 4">
    <name type="scientific">Paenibacillus montanisoli</name>
    <dbReference type="NCBI Taxonomy" id="2081970"/>
    <lineage>
        <taxon>Bacteria</taxon>
        <taxon>Bacillati</taxon>
        <taxon>Bacillota</taxon>
        <taxon>Bacilli</taxon>
        <taxon>Bacillales</taxon>
        <taxon>Paenibacillaceae</taxon>
        <taxon>Paenibacillus</taxon>
    </lineage>
</organism>
<comment type="similarity">
    <text evidence="2">Belongs to the SspI family.</text>
</comment>
<dbReference type="GO" id="GO:0030435">
    <property type="term" value="P:sporulation resulting in formation of a cellular spore"/>
    <property type="evidence" value="ECO:0007669"/>
    <property type="project" value="UniProtKB-KW"/>
</dbReference>
<dbReference type="Pfam" id="PF14098">
    <property type="entry name" value="SSPI"/>
    <property type="match status" value="1"/>
</dbReference>
<gene>
    <name evidence="2 3" type="primary">sspI</name>
    <name evidence="3" type="ORF">DL346_00245</name>
</gene>
<comment type="caution">
    <text evidence="3">The sequence shown here is derived from an EMBL/GenBank/DDBJ whole genome shotgun (WGS) entry which is preliminary data.</text>
</comment>
<evidence type="ECO:0000313" key="3">
    <source>
        <dbReference type="EMBL" id="RAP76977.1"/>
    </source>
</evidence>
<sequence length="79" mass="8563">MHNLDLRQAIVQRVHNLSGEELTDVIEGSIGNDEKTLPGLGVLFEMIWQHSDASDQSRMVQTLHNGLNGGSESAPPSPS</sequence>
<dbReference type="RefSeq" id="WP_112879975.1">
    <property type="nucleotide sequence ID" value="NZ_QLUW01000001.1"/>
</dbReference>
<proteinExistence type="evidence at transcript level"/>
<dbReference type="AlphaFoldDB" id="A0A328U2G4"/>
<dbReference type="EMBL" id="QLUW01000001">
    <property type="protein sequence ID" value="RAP76977.1"/>
    <property type="molecule type" value="Genomic_DNA"/>
</dbReference>
<dbReference type="NCBIfam" id="TIGR03092">
    <property type="entry name" value="SASP_sspI"/>
    <property type="match status" value="1"/>
</dbReference>
<protein>
    <recommendedName>
        <fullName evidence="2">Small, acid-soluble spore protein I</fullName>
        <shortName evidence="2">SASP I</shortName>
    </recommendedName>
</protein>
<dbReference type="GO" id="GO:0030436">
    <property type="term" value="P:asexual sporulation"/>
    <property type="evidence" value="ECO:0007669"/>
    <property type="project" value="UniProtKB-UniRule"/>
</dbReference>
<dbReference type="Proteomes" id="UP000249260">
    <property type="component" value="Unassembled WGS sequence"/>
</dbReference>
<dbReference type="InterPro" id="IPR017525">
    <property type="entry name" value="SspI"/>
</dbReference>
<dbReference type="OrthoDB" id="2453696at2"/>
<name>A0A328U2G4_9BACL</name>
<evidence type="ECO:0000256" key="2">
    <source>
        <dbReference type="HAMAP-Rule" id="MF_00669"/>
    </source>
</evidence>
<evidence type="ECO:0000313" key="4">
    <source>
        <dbReference type="Proteomes" id="UP000249260"/>
    </source>
</evidence>